<dbReference type="Gene3D" id="3.40.190.10">
    <property type="entry name" value="Periplasmic binding protein-like II"/>
    <property type="match status" value="2"/>
</dbReference>
<dbReference type="RefSeq" id="WP_256765134.1">
    <property type="nucleotide sequence ID" value="NZ_JANIGO010000004.1"/>
</dbReference>
<dbReference type="EMBL" id="JANIGO010000004">
    <property type="protein sequence ID" value="MCQ8897336.1"/>
    <property type="molecule type" value="Genomic_DNA"/>
</dbReference>
<evidence type="ECO:0000256" key="1">
    <source>
        <dbReference type="ARBA" id="ARBA00004418"/>
    </source>
</evidence>
<evidence type="ECO:0000313" key="6">
    <source>
        <dbReference type="EMBL" id="MCQ8897336.1"/>
    </source>
</evidence>
<feature type="domain" description="SsuA/THI5-like" evidence="5">
    <location>
        <begin position="43"/>
        <end position="252"/>
    </location>
</feature>
<evidence type="ECO:0000256" key="3">
    <source>
        <dbReference type="ARBA" id="ARBA00022729"/>
    </source>
</evidence>
<dbReference type="SUPFAM" id="SSF53850">
    <property type="entry name" value="Periplasmic binding protein-like II"/>
    <property type="match status" value="1"/>
</dbReference>
<evidence type="ECO:0000256" key="4">
    <source>
        <dbReference type="SAM" id="SignalP"/>
    </source>
</evidence>
<dbReference type="Pfam" id="PF09084">
    <property type="entry name" value="NMT1"/>
    <property type="match status" value="1"/>
</dbReference>
<gene>
    <name evidence="6" type="ORF">NQT62_12920</name>
</gene>
<comment type="similarity">
    <text evidence="2">Belongs to the bacterial solute-binding protein SsuA/TauA family.</text>
</comment>
<organism evidence="6 7">
    <name type="scientific">Limnobacter humi</name>
    <dbReference type="NCBI Taxonomy" id="1778671"/>
    <lineage>
        <taxon>Bacteria</taxon>
        <taxon>Pseudomonadati</taxon>
        <taxon>Pseudomonadota</taxon>
        <taxon>Betaproteobacteria</taxon>
        <taxon>Burkholderiales</taxon>
        <taxon>Burkholderiaceae</taxon>
        <taxon>Limnobacter</taxon>
    </lineage>
</organism>
<keyword evidence="7" id="KW-1185">Reference proteome</keyword>
<accession>A0ABT1WJX1</accession>
<evidence type="ECO:0000259" key="5">
    <source>
        <dbReference type="Pfam" id="PF09084"/>
    </source>
</evidence>
<dbReference type="PANTHER" id="PTHR30024:SF47">
    <property type="entry name" value="TAURINE-BINDING PERIPLASMIC PROTEIN"/>
    <property type="match status" value="1"/>
</dbReference>
<protein>
    <submittedName>
        <fullName evidence="6">ABC transporter substrate-binding protein</fullName>
    </submittedName>
</protein>
<dbReference type="InterPro" id="IPR015168">
    <property type="entry name" value="SsuA/THI5"/>
</dbReference>
<dbReference type="PANTHER" id="PTHR30024">
    <property type="entry name" value="ALIPHATIC SULFONATES-BINDING PROTEIN-RELATED"/>
    <property type="match status" value="1"/>
</dbReference>
<evidence type="ECO:0000313" key="7">
    <source>
        <dbReference type="Proteomes" id="UP001204142"/>
    </source>
</evidence>
<comment type="subcellular location">
    <subcellularLocation>
        <location evidence="1">Periplasm</location>
    </subcellularLocation>
</comment>
<feature type="chain" id="PRO_5045488582" evidence="4">
    <location>
        <begin position="31"/>
        <end position="332"/>
    </location>
</feature>
<reference evidence="6 7" key="1">
    <citation type="submission" date="2022-07" db="EMBL/GenBank/DDBJ databases">
        <authorList>
            <person name="Xamxidin M."/>
            <person name="Wu M."/>
        </authorList>
    </citation>
    <scope>NUCLEOTIDE SEQUENCE [LARGE SCALE GENOMIC DNA]</scope>
    <source>
        <strain evidence="6 7">NBRC 111650</strain>
    </source>
</reference>
<proteinExistence type="inferred from homology"/>
<evidence type="ECO:0000256" key="2">
    <source>
        <dbReference type="ARBA" id="ARBA00010742"/>
    </source>
</evidence>
<comment type="caution">
    <text evidence="6">The sequence shown here is derived from an EMBL/GenBank/DDBJ whole genome shotgun (WGS) entry which is preliminary data.</text>
</comment>
<dbReference type="Proteomes" id="UP001204142">
    <property type="component" value="Unassembled WGS sequence"/>
</dbReference>
<keyword evidence="3 4" id="KW-0732">Signal</keyword>
<sequence>MNSPSHLGWPRTWVCLLASLLALVSPGLFAANPRIAVSKTPLSLPLYVAQEKGFFEKFKVYPELLECMGGVKCVQEMLAGRADLATSSELPIVFTAFERDDFQIITTFVTNKDDMRFVIRKATVKPDLSNLAGKRVGFVAKSSSHYFMDLFLLYQGIDPGQVVKVPMPPEQMPNAIQQGEVDAIAVWEPFGYLSLKLADGTVQAVQVPRLYTQSFNLSCRKSFCETSTRDIDAVMLALKASVEFIQKKPDEAKQIMMRHTGLDREFVDKAWNTYIFQLSLRQSLVTTMEGEAKWAIRERHVKADSTLPQLSRVIEPRFLMKLNTNAVDFGLR</sequence>
<feature type="signal peptide" evidence="4">
    <location>
        <begin position="1"/>
        <end position="30"/>
    </location>
</feature>
<name>A0ABT1WJX1_9BURK</name>